<name>A0A839AJR3_9HYPH</name>
<proteinExistence type="inferred from homology"/>
<dbReference type="InterPro" id="IPR001602">
    <property type="entry name" value="UPF0047_YjbQ-like"/>
</dbReference>
<gene>
    <name evidence="2" type="ORF">H2509_18595</name>
</gene>
<dbReference type="AlphaFoldDB" id="A0A839AJR3"/>
<evidence type="ECO:0000256" key="1">
    <source>
        <dbReference type="ARBA" id="ARBA00005534"/>
    </source>
</evidence>
<sequence length="134" mass="14721">MGRLVVSTGGRSFLAIGGELNRWLQSVDACDGLLTIFLRHTSASLTVQENTDPDVQDDILDALDRMAPADGGWRHSLEGEDDMPAHIKTVLTGVSLQVPVVDGRLDLGTWQEVFVIEHRCGPHQRSMTLHYQGT</sequence>
<dbReference type="Proteomes" id="UP000541109">
    <property type="component" value="Unassembled WGS sequence"/>
</dbReference>
<dbReference type="Pfam" id="PF01894">
    <property type="entry name" value="YjbQ"/>
    <property type="match status" value="1"/>
</dbReference>
<dbReference type="NCBIfam" id="TIGR00149">
    <property type="entry name" value="TIGR00149_YjbQ"/>
    <property type="match status" value="1"/>
</dbReference>
<accession>A0A839AJR3</accession>
<dbReference type="PANTHER" id="PTHR30615">
    <property type="entry name" value="UNCHARACTERIZED PROTEIN YJBQ-RELATED"/>
    <property type="match status" value="1"/>
</dbReference>
<keyword evidence="3" id="KW-1185">Reference proteome</keyword>
<reference evidence="2 3" key="1">
    <citation type="submission" date="2020-07" db="EMBL/GenBank/DDBJ databases">
        <title>Stappia sp., F7233, whole genome shotgun sequencing project.</title>
        <authorList>
            <person name="Jiang S."/>
            <person name="Liu Z.W."/>
            <person name="Du Z.J."/>
        </authorList>
    </citation>
    <scope>NUCLEOTIDE SEQUENCE [LARGE SCALE GENOMIC DNA]</scope>
    <source>
        <strain evidence="2 3">F7233</strain>
    </source>
</reference>
<dbReference type="PANTHER" id="PTHR30615:SF8">
    <property type="entry name" value="UPF0047 PROTEIN C4A8.02C"/>
    <property type="match status" value="1"/>
</dbReference>
<dbReference type="PROSITE" id="PS01314">
    <property type="entry name" value="UPF0047"/>
    <property type="match status" value="1"/>
</dbReference>
<evidence type="ECO:0000313" key="2">
    <source>
        <dbReference type="EMBL" id="MBA5779142.1"/>
    </source>
</evidence>
<protein>
    <submittedName>
        <fullName evidence="2">YjbQ family protein</fullName>
    </submittedName>
</protein>
<dbReference type="PIRSF" id="PIRSF004681">
    <property type="entry name" value="UCP004681"/>
    <property type="match status" value="1"/>
</dbReference>
<dbReference type="InterPro" id="IPR035917">
    <property type="entry name" value="YjbQ-like_sf"/>
</dbReference>
<comment type="similarity">
    <text evidence="1">Belongs to the UPF0047 family.</text>
</comment>
<evidence type="ECO:0000313" key="3">
    <source>
        <dbReference type="Proteomes" id="UP000541109"/>
    </source>
</evidence>
<organism evidence="2 3">
    <name type="scientific">Stappia albiluteola</name>
    <dbReference type="NCBI Taxonomy" id="2758565"/>
    <lineage>
        <taxon>Bacteria</taxon>
        <taxon>Pseudomonadati</taxon>
        <taxon>Pseudomonadota</taxon>
        <taxon>Alphaproteobacteria</taxon>
        <taxon>Hyphomicrobiales</taxon>
        <taxon>Stappiaceae</taxon>
        <taxon>Stappia</taxon>
    </lineage>
</organism>
<dbReference type="Gene3D" id="2.60.120.460">
    <property type="entry name" value="YjbQ-like"/>
    <property type="match status" value="1"/>
</dbReference>
<dbReference type="EMBL" id="JACFXV010000066">
    <property type="protein sequence ID" value="MBA5779142.1"/>
    <property type="molecule type" value="Genomic_DNA"/>
</dbReference>
<comment type="caution">
    <text evidence="2">The sequence shown here is derived from an EMBL/GenBank/DDBJ whole genome shotgun (WGS) entry which is preliminary data.</text>
</comment>
<dbReference type="SUPFAM" id="SSF111038">
    <property type="entry name" value="YjbQ-like"/>
    <property type="match status" value="1"/>
</dbReference>